<dbReference type="STRING" id="930990.A0A067M3B6"/>
<evidence type="ECO:0000313" key="2">
    <source>
        <dbReference type="Proteomes" id="UP000027195"/>
    </source>
</evidence>
<protein>
    <submittedName>
        <fullName evidence="1">Uncharacterized protein</fullName>
    </submittedName>
</protein>
<dbReference type="HOGENOM" id="CLU_070836_0_1_1"/>
<evidence type="ECO:0000313" key="1">
    <source>
        <dbReference type="EMBL" id="KDQ10258.1"/>
    </source>
</evidence>
<dbReference type="OrthoDB" id="58379at2759"/>
<proteinExistence type="predicted"/>
<reference evidence="2" key="1">
    <citation type="journal article" date="2014" name="Proc. Natl. Acad. Sci. U.S.A.">
        <title>Extensive sampling of basidiomycete genomes demonstrates inadequacy of the white-rot/brown-rot paradigm for wood decay fungi.</title>
        <authorList>
            <person name="Riley R."/>
            <person name="Salamov A.A."/>
            <person name="Brown D.W."/>
            <person name="Nagy L.G."/>
            <person name="Floudas D."/>
            <person name="Held B.W."/>
            <person name="Levasseur A."/>
            <person name="Lombard V."/>
            <person name="Morin E."/>
            <person name="Otillar R."/>
            <person name="Lindquist E.A."/>
            <person name="Sun H."/>
            <person name="LaButti K.M."/>
            <person name="Schmutz J."/>
            <person name="Jabbour D."/>
            <person name="Luo H."/>
            <person name="Baker S.E."/>
            <person name="Pisabarro A.G."/>
            <person name="Walton J.D."/>
            <person name="Blanchette R.A."/>
            <person name="Henrissat B."/>
            <person name="Martin F."/>
            <person name="Cullen D."/>
            <person name="Hibbett D.S."/>
            <person name="Grigoriev I.V."/>
        </authorList>
    </citation>
    <scope>NUCLEOTIDE SEQUENCE [LARGE SCALE GENOMIC DNA]</scope>
    <source>
        <strain evidence="2">FD-172 SS1</strain>
    </source>
</reference>
<sequence length="242" mass="27024">MSSQALPTYSHAIEAGKDAPQSACITLNMSDRLRLIHFPEHICHMVRKVILDSARNCIRSERNYAGAHEFRLADISWSNSSSKLVTTHLIALIFSALHHQGWDLVISTRVSQKTDDKDTFCFRHGCPAIARASAFFSIVFKKSDEIHLVQAPPEVIAIFRKNTCQITQEQGYSNKSGAYRFKPKGYPWMSSGKETVHSRLWLLSILDTLNHLGFEIYASIAITGPESWIVKGPIKAASPGTP</sequence>
<dbReference type="AlphaFoldDB" id="A0A067M3B6"/>
<accession>A0A067M3B6</accession>
<organism evidence="1 2">
    <name type="scientific">Botryobasidium botryosum (strain FD-172 SS1)</name>
    <dbReference type="NCBI Taxonomy" id="930990"/>
    <lineage>
        <taxon>Eukaryota</taxon>
        <taxon>Fungi</taxon>
        <taxon>Dikarya</taxon>
        <taxon>Basidiomycota</taxon>
        <taxon>Agaricomycotina</taxon>
        <taxon>Agaricomycetes</taxon>
        <taxon>Cantharellales</taxon>
        <taxon>Botryobasidiaceae</taxon>
        <taxon>Botryobasidium</taxon>
    </lineage>
</organism>
<keyword evidence="2" id="KW-1185">Reference proteome</keyword>
<dbReference type="Proteomes" id="UP000027195">
    <property type="component" value="Unassembled WGS sequence"/>
</dbReference>
<name>A0A067M3B6_BOTB1</name>
<dbReference type="InParanoid" id="A0A067M3B6"/>
<dbReference type="EMBL" id="KL198069">
    <property type="protein sequence ID" value="KDQ10258.1"/>
    <property type="molecule type" value="Genomic_DNA"/>
</dbReference>
<dbReference type="PANTHER" id="PTHR38696">
    <property type="entry name" value="MEDIATOR OF RNA POLYMERASE II TRANSCRIPTION SUBUNIT 13"/>
    <property type="match status" value="1"/>
</dbReference>
<gene>
    <name evidence="1" type="ORF">BOTBODRAFT_36367</name>
</gene>
<dbReference type="PANTHER" id="PTHR38696:SF1">
    <property type="entry name" value="MEDIATOR OF RNA POLYMERASE II TRANSCRIPTION SUBUNIT 13"/>
    <property type="match status" value="1"/>
</dbReference>